<feature type="compositionally biased region" description="Basic and acidic residues" evidence="1">
    <location>
        <begin position="963"/>
        <end position="985"/>
    </location>
</feature>
<reference evidence="2" key="1">
    <citation type="submission" date="2014-11" db="EMBL/GenBank/DDBJ databases">
        <authorList>
            <person name="Otto D Thomas"/>
            <person name="Naeem Raeece"/>
        </authorList>
    </citation>
    <scope>NUCLEOTIDE SEQUENCE</scope>
</reference>
<feature type="compositionally biased region" description="Basic and acidic residues" evidence="1">
    <location>
        <begin position="761"/>
        <end position="784"/>
    </location>
</feature>
<feature type="compositionally biased region" description="Basic residues" evidence="1">
    <location>
        <begin position="944"/>
        <end position="962"/>
    </location>
</feature>
<dbReference type="EMBL" id="CDMZ01000728">
    <property type="protein sequence ID" value="CEM20313.1"/>
    <property type="molecule type" value="Genomic_DNA"/>
</dbReference>
<feature type="compositionally biased region" description="Low complexity" evidence="1">
    <location>
        <begin position="218"/>
        <end position="236"/>
    </location>
</feature>
<feature type="compositionally biased region" description="Low complexity" evidence="1">
    <location>
        <begin position="1535"/>
        <end position="1544"/>
    </location>
</feature>
<feature type="region of interest" description="Disordered" evidence="1">
    <location>
        <begin position="1118"/>
        <end position="1183"/>
    </location>
</feature>
<feature type="region of interest" description="Disordered" evidence="1">
    <location>
        <begin position="405"/>
        <end position="426"/>
    </location>
</feature>
<accession>A0A0G4FYM2</accession>
<evidence type="ECO:0000313" key="2">
    <source>
        <dbReference type="EMBL" id="CEM20313.1"/>
    </source>
</evidence>
<feature type="region of interest" description="Disordered" evidence="1">
    <location>
        <begin position="325"/>
        <end position="377"/>
    </location>
</feature>
<feature type="region of interest" description="Disordered" evidence="1">
    <location>
        <begin position="858"/>
        <end position="1007"/>
    </location>
</feature>
<feature type="compositionally biased region" description="Pro residues" evidence="1">
    <location>
        <begin position="170"/>
        <end position="181"/>
    </location>
</feature>
<feature type="region of interest" description="Disordered" evidence="1">
    <location>
        <begin position="157"/>
        <end position="236"/>
    </location>
</feature>
<feature type="compositionally biased region" description="Low complexity" evidence="1">
    <location>
        <begin position="1482"/>
        <end position="1495"/>
    </location>
</feature>
<feature type="region of interest" description="Disordered" evidence="1">
    <location>
        <begin position="534"/>
        <end position="562"/>
    </location>
</feature>
<organism evidence="2">
    <name type="scientific">Chromera velia CCMP2878</name>
    <dbReference type="NCBI Taxonomy" id="1169474"/>
    <lineage>
        <taxon>Eukaryota</taxon>
        <taxon>Sar</taxon>
        <taxon>Alveolata</taxon>
        <taxon>Colpodellida</taxon>
        <taxon>Chromeraceae</taxon>
        <taxon>Chromera</taxon>
    </lineage>
</organism>
<name>A0A0G4FYM2_9ALVE</name>
<dbReference type="VEuPathDB" id="CryptoDB:Cvel_3909"/>
<feature type="compositionally biased region" description="Polar residues" evidence="1">
    <location>
        <begin position="1450"/>
        <end position="1460"/>
    </location>
</feature>
<feature type="compositionally biased region" description="Polar residues" evidence="1">
    <location>
        <begin position="1245"/>
        <end position="1255"/>
    </location>
</feature>
<feature type="compositionally biased region" description="Low complexity" evidence="1">
    <location>
        <begin position="1678"/>
        <end position="1696"/>
    </location>
</feature>
<sequence length="1731" mass="179833">MEQPDIGEPAASFGDLTAELLVLIGSFCDARTLLNFPFISPSAWDVFFEESFWRIGEEQGVYPYDAVHQVCSALSSPVSSASCSPEFRPLADPRTVAEAPPPVLTVRCPPVLLHMNEYFSRTLGIERSRVEHYSLRWGSDPVSVPFAPVSPMGGACSPILQSPGASPSLGPSPSPQPPPPWTSVRRGLPVTCTPFDVFSNLSHQPGGRSGGRRKDQESPYSASGSPSMSATNDSASASGWRSLLSSSVTAANPLAVTGGDFGGDGEGEGEFVLGAAALEDEDGGETHTGGDGQRGLSALSAGLRMAGRGAGVFSTSGSLLDTLHQTLPAGMGGRGEGGAEAEAQTPQEGVDSGGLNREEGESSLTGSQTERENEEDHYEMLELGGGGMRGARHGLGGRARRSLLSVPVGEGGGEEGGPAGGRDSAGSSLAVQRVRLAEMELIGGLFFGGGAGGIAVAVGADPLAGEEASPLRWQQNSSSGFFEREKGRGTATAAAAAAGSEAEGGGTSPVSTPAFRASPAPALPFAAVSVARGAPEGTRAAKGGGKGRGSKERRDPTHPFSRGLWSVPFDVRACCLVSVSDEQRMVGFSERGLHERFWAFRFPPGVSRGAEGGGGGGGASSSSVASFSSSSSSDGTLKKNKQQQQKRGSIGQAVPKKPGFGFAVSLREAGGVEDVSMCDSGELVAVVVRKERGWGSGGGGGAEVIVRETAKLEAADTQAGGDGSAERQRAELLRLRRDNAVFARVFGIFSRVEGDVVEGGGKQKGDSRRGSAVDAGAERERGKTEGASAFKMCTEKTVEQSKWQRIGYFLFIGLSSGEVELCAFPLPSLTVRVCLGGQVDESGRVRAFLRLAGAISQPRMPADQEAETLCEEEISKRDGRNENEKCEEKERETHRLKTPTGGDRKSQGRASRRRGSGGGGGSSSSDGEETLEDSDLEEVEGKGGRRRNKKPERKSAGRKSKRKEREREGTDGKKGKSGSKGDEGGSGRVSSSKKQSAGRGNNKRPVCEDPSLARRISLFRRLDWGKVCMLPGSSPAWERAFFVAAGEANGRPQGTALIVAWRVCSILGEEGVSPYPSFMIKKKNNAALDVCLTDDAVLALFRTGGETVVYRLPPTTLDTAHNRGSPQPGLAPAASLPVHQPSNDPCTFHQARRPPSTETEAQQQAEVLRCPPQSSRPTNTGLGGFSVSPGLCLQSPLSPLHTLPASAPKSMEMQGESPPEAHNVTNSGLSAFLSPNEEADKRNDLQNPQSSSISGPFTPPIGPMKARPPSPQSRRGRDREPTDPGRPPLPSSLLPAPAFQFTNQSKTDTNANRPSDDCTAVTPLQSVQPRPPSASSTLFTPAKSRSPQEKKSQADAQPRVLLPLYSLPLPRTLGRQSPSPSPSPQPSLVTSVERGSLHYVYALDQIVCLSVTGDGGAGRKARCCAYTLGEPPGGQGSRSHYGAPKMQHPGSRQSAASSQRELSRRQRGPGSLPWPTAPPPVTASTPAPAARASLPDAWIPLSQQVGGGGGGGGGAASPKTIGIGGPPRTQLGRPAAAAAAWGLSSGSGGEESRRHPNTAPPVAGGRHRGRPPRVVPQRLPFVPGSYAGASGGVQDGGEDDEGRGSPLGGTPRGLLGESMNTSNVGCREESSPSLSEGGQRRGSGWLAASPAGVPLRMFPIEAAKKDEEGSNGGKSGKGDISIPPDGSPPSVVSSSPFARPSLPANSRGGLGLPLLAAQGSRQKLCTDDEKA</sequence>
<feature type="compositionally biased region" description="Low complexity" evidence="1">
    <location>
        <begin position="620"/>
        <end position="635"/>
    </location>
</feature>
<feature type="compositionally biased region" description="Low complexity" evidence="1">
    <location>
        <begin position="489"/>
        <end position="501"/>
    </location>
</feature>
<feature type="compositionally biased region" description="Pro residues" evidence="1">
    <location>
        <begin position="1257"/>
        <end position="1271"/>
    </location>
</feature>
<feature type="region of interest" description="Disordered" evidence="1">
    <location>
        <begin position="1203"/>
        <end position="1390"/>
    </location>
</feature>
<evidence type="ECO:0000256" key="1">
    <source>
        <dbReference type="SAM" id="MobiDB-lite"/>
    </source>
</evidence>
<feature type="region of interest" description="Disordered" evidence="1">
    <location>
        <begin position="609"/>
        <end position="654"/>
    </location>
</feature>
<feature type="compositionally biased region" description="Low complexity" evidence="1">
    <location>
        <begin position="160"/>
        <end position="169"/>
    </location>
</feature>
<feature type="region of interest" description="Disordered" evidence="1">
    <location>
        <begin position="759"/>
        <end position="784"/>
    </location>
</feature>
<feature type="compositionally biased region" description="Gly residues" evidence="1">
    <location>
        <begin position="409"/>
        <end position="420"/>
    </location>
</feature>
<feature type="compositionally biased region" description="Acidic residues" evidence="1">
    <location>
        <begin position="926"/>
        <end position="938"/>
    </location>
</feature>
<feature type="compositionally biased region" description="Polar residues" evidence="1">
    <location>
        <begin position="1300"/>
        <end position="1313"/>
    </location>
</feature>
<feature type="compositionally biased region" description="Polar residues" evidence="1">
    <location>
        <begin position="988"/>
        <end position="999"/>
    </location>
</feature>
<feature type="compositionally biased region" description="Gly residues" evidence="1">
    <location>
        <begin position="1505"/>
        <end position="1515"/>
    </location>
</feature>
<gene>
    <name evidence="2" type="ORF">Cvel_3909</name>
</gene>
<protein>
    <submittedName>
        <fullName evidence="2">Uncharacterized protein</fullName>
    </submittedName>
</protein>
<feature type="compositionally biased region" description="Polar residues" evidence="1">
    <location>
        <begin position="1156"/>
        <end position="1165"/>
    </location>
</feature>
<proteinExistence type="predicted"/>
<feature type="compositionally biased region" description="Polar residues" evidence="1">
    <location>
        <begin position="1322"/>
        <end position="1345"/>
    </location>
</feature>
<feature type="region of interest" description="Disordered" evidence="1">
    <location>
        <begin position="469"/>
        <end position="516"/>
    </location>
</feature>
<feature type="compositionally biased region" description="Gly residues" evidence="1">
    <location>
        <begin position="610"/>
        <end position="619"/>
    </location>
</feature>
<feature type="region of interest" description="Disordered" evidence="1">
    <location>
        <begin position="1431"/>
        <end position="1731"/>
    </location>
</feature>
<feature type="compositionally biased region" description="Basic and acidic residues" evidence="1">
    <location>
        <begin position="873"/>
        <end position="895"/>
    </location>
</feature>